<dbReference type="InterPro" id="IPR020846">
    <property type="entry name" value="MFS_dom"/>
</dbReference>
<evidence type="ECO:0000256" key="5">
    <source>
        <dbReference type="ARBA" id="ARBA00022989"/>
    </source>
</evidence>
<evidence type="ECO:0000256" key="6">
    <source>
        <dbReference type="ARBA" id="ARBA00023136"/>
    </source>
</evidence>
<feature type="transmembrane region" description="Helical" evidence="9">
    <location>
        <begin position="239"/>
        <end position="264"/>
    </location>
</feature>
<evidence type="ECO:0000313" key="12">
    <source>
        <dbReference type="Proteomes" id="UP000039046"/>
    </source>
</evidence>
<reference evidence="11 12" key="1">
    <citation type="journal article" date="2015" name="Genome Announc.">
        <title>Draft Genome Sequence and Gene Annotation of the Entomopathogenic Fungus Verticillium hemipterigenum.</title>
        <authorList>
            <person name="Horn F."/>
            <person name="Habel A."/>
            <person name="Scharf D.H."/>
            <person name="Dworschak J."/>
            <person name="Brakhage A.A."/>
            <person name="Guthke R."/>
            <person name="Hertweck C."/>
            <person name="Linde J."/>
        </authorList>
    </citation>
    <scope>NUCLEOTIDE SEQUENCE [LARGE SCALE GENOMIC DNA]</scope>
</reference>
<feature type="transmembrane region" description="Helical" evidence="9">
    <location>
        <begin position="350"/>
        <end position="369"/>
    </location>
</feature>
<evidence type="ECO:0000256" key="8">
    <source>
        <dbReference type="SAM" id="MobiDB-lite"/>
    </source>
</evidence>
<evidence type="ECO:0000256" key="9">
    <source>
        <dbReference type="SAM" id="Phobius"/>
    </source>
</evidence>
<comment type="subcellular location">
    <subcellularLocation>
        <location evidence="1">Cell membrane</location>
        <topology evidence="1">Multi-pass membrane protein</topology>
    </subcellularLocation>
</comment>
<protein>
    <recommendedName>
        <fullName evidence="10">Major facilitator superfamily (MFS) profile domain-containing protein</fullName>
    </recommendedName>
</protein>
<dbReference type="STRING" id="1531966.A0A0A1TI29"/>
<dbReference type="Proteomes" id="UP000039046">
    <property type="component" value="Unassembled WGS sequence"/>
</dbReference>
<keyword evidence="4 9" id="KW-0812">Transmembrane</keyword>
<sequence length="575" mass="62682">MTNVSSASSVTAADLEAQPAHSVNKVSYFQQLTDQAGVTDAVLKHEYPGQGTEKSPYLVDFLPEDSYNPMTFAHGRKWMITIVHAWATLALAFASSAYSGGFTSLRHDFPHASQEIIILGVSMFVVGFALGPLLWAPASEIVGRQVIFFISYLALTAFNAGAAGAPSIGALIVLRFFAGAFGSSALTNAGGVIADMFDASERGIATSIFAMAPFLGPAIGPIAGGFLGQSAGWRWVEGLTAAFTGLFWIISTVTYPETYVPVLLRKRAIELSKRTGKVYIARIDADQPKQSVRHQFSIALSRPWVLLFKEPIVFLISIYMAIIYGTLYMCFAAFPIVFGLGRHWTPGVSGLAFCGIAVGFVAGTAMSIYDNKRYIRVASKYPAGMAPPEARLPPAILGSIFLPIGLFWFAWTNGPQIHWIVPIIGSAFFSCGIVLVFLASFVYLVDSYVIFAASVLAANSVLRSLFGAAFPLFTTQMYDALGIHWASSIPAFLALACLPFPFLFWKYGDKIRARCEYAAEAAAVLERFRNQNVKLTEDEAMDEAAEKEHQKHRHQPAQQEQMLSPMKTNEESSRQ</sequence>
<dbReference type="SUPFAM" id="SSF103473">
    <property type="entry name" value="MFS general substrate transporter"/>
    <property type="match status" value="1"/>
</dbReference>
<feature type="transmembrane region" description="Helical" evidence="9">
    <location>
        <begin position="390"/>
        <end position="411"/>
    </location>
</feature>
<keyword evidence="5 9" id="KW-1133">Transmembrane helix</keyword>
<accession>A0A0A1TI29</accession>
<organism evidence="11 12">
    <name type="scientific">[Torrubiella] hemipterigena</name>
    <dbReference type="NCBI Taxonomy" id="1531966"/>
    <lineage>
        <taxon>Eukaryota</taxon>
        <taxon>Fungi</taxon>
        <taxon>Dikarya</taxon>
        <taxon>Ascomycota</taxon>
        <taxon>Pezizomycotina</taxon>
        <taxon>Sordariomycetes</taxon>
        <taxon>Hypocreomycetidae</taxon>
        <taxon>Hypocreales</taxon>
        <taxon>Clavicipitaceae</taxon>
        <taxon>Clavicipitaceae incertae sedis</taxon>
        <taxon>'Torrubiella' clade</taxon>
    </lineage>
</organism>
<feature type="transmembrane region" description="Helical" evidence="9">
    <location>
        <begin position="78"/>
        <end position="96"/>
    </location>
</feature>
<dbReference type="EMBL" id="CDHN01000002">
    <property type="protein sequence ID" value="CEJ89332.1"/>
    <property type="molecule type" value="Genomic_DNA"/>
</dbReference>
<dbReference type="FunFam" id="1.20.1250.20:FF:000266">
    <property type="entry name" value="MFS multidrug transporter, putative"/>
    <property type="match status" value="1"/>
</dbReference>
<evidence type="ECO:0000256" key="7">
    <source>
        <dbReference type="ARBA" id="ARBA00038459"/>
    </source>
</evidence>
<dbReference type="PANTHER" id="PTHR23502">
    <property type="entry name" value="MAJOR FACILITATOR SUPERFAMILY"/>
    <property type="match status" value="1"/>
</dbReference>
<dbReference type="OrthoDB" id="446368at2759"/>
<feature type="transmembrane region" description="Helical" evidence="9">
    <location>
        <begin position="485"/>
        <end position="505"/>
    </location>
</feature>
<dbReference type="AlphaFoldDB" id="A0A0A1TI29"/>
<dbReference type="InterPro" id="IPR011701">
    <property type="entry name" value="MFS"/>
</dbReference>
<feature type="transmembrane region" description="Helical" evidence="9">
    <location>
        <begin position="172"/>
        <end position="194"/>
    </location>
</feature>
<feature type="transmembrane region" description="Helical" evidence="9">
    <location>
        <begin position="417"/>
        <end position="441"/>
    </location>
</feature>
<feature type="transmembrane region" description="Helical" evidence="9">
    <location>
        <begin position="312"/>
        <end position="338"/>
    </location>
</feature>
<evidence type="ECO:0000313" key="11">
    <source>
        <dbReference type="EMBL" id="CEJ89332.1"/>
    </source>
</evidence>
<proteinExistence type="inferred from homology"/>
<gene>
    <name evidence="11" type="ORF">VHEMI05181</name>
</gene>
<dbReference type="InterPro" id="IPR036259">
    <property type="entry name" value="MFS_trans_sf"/>
</dbReference>
<keyword evidence="12" id="KW-1185">Reference proteome</keyword>
<evidence type="ECO:0000256" key="4">
    <source>
        <dbReference type="ARBA" id="ARBA00022692"/>
    </source>
</evidence>
<dbReference type="GO" id="GO:0005886">
    <property type="term" value="C:plasma membrane"/>
    <property type="evidence" value="ECO:0007669"/>
    <property type="project" value="UniProtKB-SubCell"/>
</dbReference>
<keyword evidence="3" id="KW-1003">Cell membrane</keyword>
<dbReference type="Pfam" id="PF07690">
    <property type="entry name" value="MFS_1"/>
    <property type="match status" value="1"/>
</dbReference>
<feature type="region of interest" description="Disordered" evidence="8">
    <location>
        <begin position="539"/>
        <end position="575"/>
    </location>
</feature>
<feature type="transmembrane region" description="Helical" evidence="9">
    <location>
        <begin position="116"/>
        <end position="135"/>
    </location>
</feature>
<evidence type="ECO:0000256" key="3">
    <source>
        <dbReference type="ARBA" id="ARBA00022475"/>
    </source>
</evidence>
<evidence type="ECO:0000256" key="2">
    <source>
        <dbReference type="ARBA" id="ARBA00022448"/>
    </source>
</evidence>
<feature type="domain" description="Major facilitator superfamily (MFS) profile" evidence="10">
    <location>
        <begin position="80"/>
        <end position="514"/>
    </location>
</feature>
<evidence type="ECO:0000259" key="10">
    <source>
        <dbReference type="PROSITE" id="PS50850"/>
    </source>
</evidence>
<dbReference type="HOGENOM" id="CLU_008455_11_6_1"/>
<dbReference type="PANTHER" id="PTHR23502:SF186">
    <property type="entry name" value="MAJOR FACILITATOR SUPERFAMILY (MFS) PROFILE DOMAIN-CONTAINING PROTEIN"/>
    <property type="match status" value="1"/>
</dbReference>
<name>A0A0A1TI29_9HYPO</name>
<evidence type="ECO:0000256" key="1">
    <source>
        <dbReference type="ARBA" id="ARBA00004651"/>
    </source>
</evidence>
<comment type="similarity">
    <text evidence="7">Belongs to the major facilitator superfamily. DHA1 family. Polyamines/proton antiporter (TC 2.A.1.2.16) subfamily.</text>
</comment>
<keyword evidence="2" id="KW-0813">Transport</keyword>
<feature type="transmembrane region" description="Helical" evidence="9">
    <location>
        <begin position="147"/>
        <end position="166"/>
    </location>
</feature>
<dbReference type="CDD" id="cd17323">
    <property type="entry name" value="MFS_Tpo1_MDR_like"/>
    <property type="match status" value="1"/>
</dbReference>
<dbReference type="PROSITE" id="PS50850">
    <property type="entry name" value="MFS"/>
    <property type="match status" value="1"/>
</dbReference>
<keyword evidence="6 9" id="KW-0472">Membrane</keyword>
<dbReference type="Gene3D" id="1.20.1250.20">
    <property type="entry name" value="MFS general substrate transporter like domains"/>
    <property type="match status" value="1"/>
</dbReference>
<dbReference type="GO" id="GO:0022857">
    <property type="term" value="F:transmembrane transporter activity"/>
    <property type="evidence" value="ECO:0007669"/>
    <property type="project" value="InterPro"/>
</dbReference>
<feature type="transmembrane region" description="Helical" evidence="9">
    <location>
        <begin position="448"/>
        <end position="473"/>
    </location>
</feature>
<feature type="transmembrane region" description="Helical" evidence="9">
    <location>
        <begin position="206"/>
        <end position="227"/>
    </location>
</feature>